<proteinExistence type="inferred from homology"/>
<dbReference type="OrthoDB" id="9785707at2"/>
<keyword evidence="4" id="KW-1185">Reference proteome</keyword>
<dbReference type="NCBIfam" id="TIGR00732">
    <property type="entry name" value="dprA"/>
    <property type="match status" value="1"/>
</dbReference>
<gene>
    <name evidence="3" type="ORF">SAMN05660453_0426</name>
</gene>
<reference evidence="4" key="1">
    <citation type="submission" date="2016-10" db="EMBL/GenBank/DDBJ databases">
        <authorList>
            <person name="Varghese N."/>
            <person name="Submissions S."/>
        </authorList>
    </citation>
    <scope>NUCLEOTIDE SEQUENCE [LARGE SCALE GENOMIC DNA]</scope>
    <source>
        <strain evidence="4">DSM 19113</strain>
    </source>
</reference>
<dbReference type="PANTHER" id="PTHR43022">
    <property type="entry name" value="PROTEIN SMF"/>
    <property type="match status" value="1"/>
</dbReference>
<organism evidence="3 4">
    <name type="scientific">Fructobacillus durionis</name>
    <dbReference type="NCBI Taxonomy" id="283737"/>
    <lineage>
        <taxon>Bacteria</taxon>
        <taxon>Bacillati</taxon>
        <taxon>Bacillota</taxon>
        <taxon>Bacilli</taxon>
        <taxon>Lactobacillales</taxon>
        <taxon>Lactobacillaceae</taxon>
        <taxon>Fructobacillus</taxon>
    </lineage>
</organism>
<evidence type="ECO:0000259" key="2">
    <source>
        <dbReference type="Pfam" id="PF02481"/>
    </source>
</evidence>
<evidence type="ECO:0000256" key="1">
    <source>
        <dbReference type="ARBA" id="ARBA00006525"/>
    </source>
</evidence>
<dbReference type="InterPro" id="IPR057666">
    <property type="entry name" value="DrpA_SLOG"/>
</dbReference>
<dbReference type="STRING" id="283737.SAMN05660453_0426"/>
<accession>A0A1I1ED90</accession>
<dbReference type="GO" id="GO:0009294">
    <property type="term" value="P:DNA-mediated transformation"/>
    <property type="evidence" value="ECO:0007669"/>
    <property type="project" value="InterPro"/>
</dbReference>
<dbReference type="Gene3D" id="3.40.50.450">
    <property type="match status" value="1"/>
</dbReference>
<sequence length="290" mass="32119">MKQKEFLLALHLTKGIGLIRKEKIIRAIEENRAKTEYPWSFSELLLILEMNGQKRFADQLAVAYQEGLLLARNYPDAYLSYFDEEYPVLLRESYQAPLILFYKGDLRALQLPALAVVGTRTATAYGQEVLRYLLPPLLERGGAIVSGLAKGIDVMAHQVTFAHGGVPIAVIGSGIGRAYPVQNRRLQEQVAEQGLLLSEYPRDVGPSRGHFPERNRIIAGLTRATLVVEAKKRSGSLITANLALQNNREVLAVPGSIFSEESRGCHEIIQAGALPVRSVEDILKNANFTN</sequence>
<dbReference type="Proteomes" id="UP000199376">
    <property type="component" value="Unassembled WGS sequence"/>
</dbReference>
<feature type="domain" description="Smf/DprA SLOG" evidence="2">
    <location>
        <begin position="79"/>
        <end position="286"/>
    </location>
</feature>
<evidence type="ECO:0000313" key="4">
    <source>
        <dbReference type="Proteomes" id="UP000199376"/>
    </source>
</evidence>
<dbReference type="AlphaFoldDB" id="A0A1I1ED90"/>
<evidence type="ECO:0000313" key="3">
    <source>
        <dbReference type="EMBL" id="SFB85027.1"/>
    </source>
</evidence>
<dbReference type="SUPFAM" id="SSF102405">
    <property type="entry name" value="MCP/YpsA-like"/>
    <property type="match status" value="1"/>
</dbReference>
<name>A0A1I1ED90_9LACO</name>
<dbReference type="InterPro" id="IPR003488">
    <property type="entry name" value="DprA"/>
</dbReference>
<dbReference type="PANTHER" id="PTHR43022:SF1">
    <property type="entry name" value="PROTEIN SMF"/>
    <property type="match status" value="1"/>
</dbReference>
<dbReference type="EMBL" id="FOLI01000001">
    <property type="protein sequence ID" value="SFB85027.1"/>
    <property type="molecule type" value="Genomic_DNA"/>
</dbReference>
<comment type="similarity">
    <text evidence="1">Belongs to the DprA/Smf family.</text>
</comment>
<protein>
    <submittedName>
        <fullName evidence="3">DNA processing protein</fullName>
    </submittedName>
</protein>
<dbReference type="RefSeq" id="WP_091501545.1">
    <property type="nucleotide sequence ID" value="NZ_FOLI01000001.1"/>
</dbReference>
<dbReference type="Pfam" id="PF02481">
    <property type="entry name" value="DNA_processg_A"/>
    <property type="match status" value="1"/>
</dbReference>